<protein>
    <recommendedName>
        <fullName evidence="3">Methyltransferase domain-containing protein</fullName>
    </recommendedName>
</protein>
<dbReference type="RefSeq" id="XP_013323299.1">
    <property type="nucleotide sequence ID" value="XM_013467845.1"/>
</dbReference>
<gene>
    <name evidence="1" type="ORF">T310_9696</name>
</gene>
<reference evidence="1 2" key="1">
    <citation type="submission" date="2015-04" db="EMBL/GenBank/DDBJ databases">
        <authorList>
            <person name="Heijne W.H."/>
            <person name="Fedorova N.D."/>
            <person name="Nierman W.C."/>
            <person name="Vollebregt A.W."/>
            <person name="Zhao Z."/>
            <person name="Wu L."/>
            <person name="Kumar M."/>
            <person name="Stam H."/>
            <person name="van den Berg M.A."/>
            <person name="Pel H.J."/>
        </authorList>
    </citation>
    <scope>NUCLEOTIDE SEQUENCE [LARGE SCALE GENOMIC DNA]</scope>
    <source>
        <strain evidence="1 2">CBS 393.64</strain>
    </source>
</reference>
<dbReference type="STRING" id="1408163.A0A0F4YER2"/>
<dbReference type="SUPFAM" id="SSF53335">
    <property type="entry name" value="S-adenosyl-L-methionine-dependent methyltransferases"/>
    <property type="match status" value="1"/>
</dbReference>
<sequence>MTQEKEIYLLKRDKDESARLDEQHTFFVDVIGGSPIHASISKDRLFAVADIATGTGIWLKHVSELLTKEAPSDRSRYYQGFDISPAQFPANAGDIHFSVQDVLEPFPPEHMNRYDLVHVRFLAGAIRQADYKAVVANLVALLSKNIRPMFTPWPFKWSAQVTLLF</sequence>
<dbReference type="Gene3D" id="3.40.50.150">
    <property type="entry name" value="Vaccinia Virus protein VP39"/>
    <property type="match status" value="1"/>
</dbReference>
<dbReference type="OrthoDB" id="4222303at2759"/>
<evidence type="ECO:0000313" key="1">
    <source>
        <dbReference type="EMBL" id="KKA16687.1"/>
    </source>
</evidence>
<accession>A0A0F4YER2</accession>
<keyword evidence="2" id="KW-1185">Reference proteome</keyword>
<organism evidence="1 2">
    <name type="scientific">Rasamsonia emersonii (strain ATCC 16479 / CBS 393.64 / IMI 116815)</name>
    <dbReference type="NCBI Taxonomy" id="1408163"/>
    <lineage>
        <taxon>Eukaryota</taxon>
        <taxon>Fungi</taxon>
        <taxon>Dikarya</taxon>
        <taxon>Ascomycota</taxon>
        <taxon>Pezizomycotina</taxon>
        <taxon>Eurotiomycetes</taxon>
        <taxon>Eurotiomycetidae</taxon>
        <taxon>Eurotiales</taxon>
        <taxon>Trichocomaceae</taxon>
        <taxon>Rasamsonia</taxon>
    </lineage>
</organism>
<evidence type="ECO:0000313" key="2">
    <source>
        <dbReference type="Proteomes" id="UP000053958"/>
    </source>
</evidence>
<dbReference type="EMBL" id="LASV01000743">
    <property type="protein sequence ID" value="KKA16687.1"/>
    <property type="molecule type" value="Genomic_DNA"/>
</dbReference>
<dbReference type="AlphaFoldDB" id="A0A0F4YER2"/>
<name>A0A0F4YER2_RASE3</name>
<dbReference type="InterPro" id="IPR029063">
    <property type="entry name" value="SAM-dependent_MTases_sf"/>
</dbReference>
<evidence type="ECO:0008006" key="3">
    <source>
        <dbReference type="Google" id="ProtNLM"/>
    </source>
</evidence>
<proteinExistence type="predicted"/>
<dbReference type="Proteomes" id="UP000053958">
    <property type="component" value="Unassembled WGS sequence"/>
</dbReference>
<comment type="caution">
    <text evidence="1">The sequence shown here is derived from an EMBL/GenBank/DDBJ whole genome shotgun (WGS) entry which is preliminary data.</text>
</comment>
<dbReference type="GeneID" id="25321628"/>